<dbReference type="EMBL" id="KN880448">
    <property type="protein sequence ID" value="KIY71936.1"/>
    <property type="molecule type" value="Genomic_DNA"/>
</dbReference>
<reference evidence="2 3" key="1">
    <citation type="journal article" date="2015" name="Fungal Genet. Biol.">
        <title>Evolution of novel wood decay mechanisms in Agaricales revealed by the genome sequences of Fistulina hepatica and Cylindrobasidium torrendii.</title>
        <authorList>
            <person name="Floudas D."/>
            <person name="Held B.W."/>
            <person name="Riley R."/>
            <person name="Nagy L.G."/>
            <person name="Koehler G."/>
            <person name="Ransdell A.S."/>
            <person name="Younus H."/>
            <person name="Chow J."/>
            <person name="Chiniquy J."/>
            <person name="Lipzen A."/>
            <person name="Tritt A."/>
            <person name="Sun H."/>
            <person name="Haridas S."/>
            <person name="LaButti K."/>
            <person name="Ohm R.A."/>
            <person name="Kues U."/>
            <person name="Blanchette R.A."/>
            <person name="Grigoriev I.V."/>
            <person name="Minto R.E."/>
            <person name="Hibbett D.S."/>
        </authorList>
    </citation>
    <scope>NUCLEOTIDE SEQUENCE [LARGE SCALE GENOMIC DNA]</scope>
    <source>
        <strain evidence="2 3">FP15055 ss-10</strain>
    </source>
</reference>
<evidence type="ECO:0000256" key="1">
    <source>
        <dbReference type="SAM" id="MobiDB-lite"/>
    </source>
</evidence>
<gene>
    <name evidence="2" type="ORF">CYLTODRAFT_450266</name>
</gene>
<evidence type="ECO:0000313" key="2">
    <source>
        <dbReference type="EMBL" id="KIY71936.1"/>
    </source>
</evidence>
<feature type="region of interest" description="Disordered" evidence="1">
    <location>
        <begin position="31"/>
        <end position="56"/>
    </location>
</feature>
<sequence>MSGRDPLCCSVVGCVHYVVPFATWSEKDLHERVKPSHASSAPPSGLPHGNVPPEKISAYSTLSGALGK</sequence>
<dbReference type="AlphaFoldDB" id="A0A0D7BQQ4"/>
<keyword evidence="3" id="KW-1185">Reference proteome</keyword>
<organism evidence="2 3">
    <name type="scientific">Cylindrobasidium torrendii FP15055 ss-10</name>
    <dbReference type="NCBI Taxonomy" id="1314674"/>
    <lineage>
        <taxon>Eukaryota</taxon>
        <taxon>Fungi</taxon>
        <taxon>Dikarya</taxon>
        <taxon>Basidiomycota</taxon>
        <taxon>Agaricomycotina</taxon>
        <taxon>Agaricomycetes</taxon>
        <taxon>Agaricomycetidae</taxon>
        <taxon>Agaricales</taxon>
        <taxon>Marasmiineae</taxon>
        <taxon>Physalacriaceae</taxon>
        <taxon>Cylindrobasidium</taxon>
    </lineage>
</organism>
<dbReference type="Proteomes" id="UP000054007">
    <property type="component" value="Unassembled WGS sequence"/>
</dbReference>
<accession>A0A0D7BQQ4</accession>
<evidence type="ECO:0000313" key="3">
    <source>
        <dbReference type="Proteomes" id="UP000054007"/>
    </source>
</evidence>
<proteinExistence type="predicted"/>
<name>A0A0D7BQQ4_9AGAR</name>
<protein>
    <submittedName>
        <fullName evidence="2">Uncharacterized protein</fullName>
    </submittedName>
</protein>